<dbReference type="Pfam" id="PF07179">
    <property type="entry name" value="SseB"/>
    <property type="match status" value="1"/>
</dbReference>
<reference evidence="3 4" key="1">
    <citation type="submission" date="2019-06" db="EMBL/GenBank/DDBJ databases">
        <title>Sequencing the genomes of 1000 actinobacteria strains.</title>
        <authorList>
            <person name="Klenk H.-P."/>
        </authorList>
    </citation>
    <scope>NUCLEOTIDE SEQUENCE [LARGE SCALE GENOMIC DNA]</scope>
    <source>
        <strain evidence="3 4">DSM 45015</strain>
    </source>
</reference>
<evidence type="ECO:0000313" key="3">
    <source>
        <dbReference type="EMBL" id="TQN31403.1"/>
    </source>
</evidence>
<evidence type="ECO:0000259" key="2">
    <source>
        <dbReference type="Pfam" id="PF07179"/>
    </source>
</evidence>
<evidence type="ECO:0000313" key="4">
    <source>
        <dbReference type="Proteomes" id="UP000317422"/>
    </source>
</evidence>
<comment type="caution">
    <text evidence="3">The sequence shown here is derived from an EMBL/GenBank/DDBJ whole genome shotgun (WGS) entry which is preliminary data.</text>
</comment>
<proteinExistence type="predicted"/>
<dbReference type="AlphaFoldDB" id="A0A543NHU3"/>
<dbReference type="InterPro" id="IPR009839">
    <property type="entry name" value="SseB_N"/>
</dbReference>
<name>A0A543NHU3_9ACTN</name>
<protein>
    <submittedName>
        <fullName evidence="3">Type III secretion system (T3SS) SseB-like protein</fullName>
    </submittedName>
</protein>
<dbReference type="OrthoDB" id="3436175at2"/>
<evidence type="ECO:0000256" key="1">
    <source>
        <dbReference type="SAM" id="MobiDB-lite"/>
    </source>
</evidence>
<feature type="domain" description="SseB protein N-terminal" evidence="2">
    <location>
        <begin position="29"/>
        <end position="143"/>
    </location>
</feature>
<organism evidence="3 4">
    <name type="scientific">Haloactinospora alba</name>
    <dbReference type="NCBI Taxonomy" id="405555"/>
    <lineage>
        <taxon>Bacteria</taxon>
        <taxon>Bacillati</taxon>
        <taxon>Actinomycetota</taxon>
        <taxon>Actinomycetes</taxon>
        <taxon>Streptosporangiales</taxon>
        <taxon>Nocardiopsidaceae</taxon>
        <taxon>Haloactinospora</taxon>
    </lineage>
</organism>
<sequence>MGTTDEPAENAENEVSSFPANPVEESLQQALAHADDEGEDSAATEHITAFVSTLRDGDLWVPLPEGAGAQEDGSVALPTLELEGSQFIPVFTSQDQLSVNSADLPFTVIATRELAGLLPDGVGLALNPGNTASVPIYPDTIAALAGSGATETAADDQ</sequence>
<accession>A0A543NHU3</accession>
<dbReference type="EMBL" id="VFQC01000001">
    <property type="protein sequence ID" value="TQN31403.1"/>
    <property type="molecule type" value="Genomic_DNA"/>
</dbReference>
<dbReference type="RefSeq" id="WP_141922730.1">
    <property type="nucleotide sequence ID" value="NZ_VFQC01000001.1"/>
</dbReference>
<keyword evidence="4" id="KW-1185">Reference proteome</keyword>
<dbReference type="Proteomes" id="UP000317422">
    <property type="component" value="Unassembled WGS sequence"/>
</dbReference>
<gene>
    <name evidence="3" type="ORF">FHX37_1304</name>
</gene>
<feature type="region of interest" description="Disordered" evidence="1">
    <location>
        <begin position="1"/>
        <end position="43"/>
    </location>
</feature>
<feature type="compositionally biased region" description="Acidic residues" evidence="1">
    <location>
        <begin position="1"/>
        <end position="12"/>
    </location>
</feature>